<dbReference type="InterPro" id="IPR003731">
    <property type="entry name" value="Di-Nase_FeMo-co_biosynth"/>
</dbReference>
<dbReference type="Pfam" id="PF02579">
    <property type="entry name" value="Nitro_FeMo-Co"/>
    <property type="match status" value="1"/>
</dbReference>
<evidence type="ECO:0000313" key="2">
    <source>
        <dbReference type="EMBL" id="ADY57073.1"/>
    </source>
</evidence>
<feature type="domain" description="Dinitrogenase iron-molybdenum cofactor biosynthesis" evidence="1">
    <location>
        <begin position="11"/>
        <end position="106"/>
    </location>
</feature>
<dbReference type="STRING" id="645991.Sgly_2803"/>
<gene>
    <name evidence="2" type="ordered locus">Sgly_2803</name>
</gene>
<dbReference type="KEGG" id="sgy:Sgly_2803"/>
<keyword evidence="3" id="KW-1185">Reference proteome</keyword>
<dbReference type="PANTHER" id="PTHR33937">
    <property type="entry name" value="IRON-MOLYBDENUM PROTEIN-RELATED-RELATED"/>
    <property type="match status" value="1"/>
</dbReference>
<dbReference type="eggNOG" id="COG1433">
    <property type="taxonomic scope" value="Bacteria"/>
</dbReference>
<reference evidence="3" key="2">
    <citation type="submission" date="2011-02" db="EMBL/GenBank/DDBJ databases">
        <title>The complete genome of Syntrophobotulus glycolicus DSM 8271.</title>
        <authorList>
            <person name="Lucas S."/>
            <person name="Copeland A."/>
            <person name="Lapidus A."/>
            <person name="Bruce D."/>
            <person name="Goodwin L."/>
            <person name="Pitluck S."/>
            <person name="Kyrpides N."/>
            <person name="Mavromatis K."/>
            <person name="Pagani I."/>
            <person name="Ivanova N."/>
            <person name="Mikhailova N."/>
            <person name="Chertkov O."/>
            <person name="Held B."/>
            <person name="Detter J.C."/>
            <person name="Tapia R."/>
            <person name="Han C."/>
            <person name="Land M."/>
            <person name="Hauser L."/>
            <person name="Markowitz V."/>
            <person name="Cheng J.-F."/>
            <person name="Hugenholtz P."/>
            <person name="Woyke T."/>
            <person name="Wu D."/>
            <person name="Spring S."/>
            <person name="Schroeder M."/>
            <person name="Brambilla E."/>
            <person name="Klenk H.-P."/>
            <person name="Eisen J.A."/>
        </authorList>
    </citation>
    <scope>NUCLEOTIDE SEQUENCE [LARGE SCALE GENOMIC DNA]</scope>
    <source>
        <strain evidence="3">DSM 8271 / FlGlyR</strain>
    </source>
</reference>
<sequence length="113" mass="12670">MGYKVAAASSDGKFINDHFGRSRQFYIFEVDDKDEYHFLELRQNTPACNSGEHGENTMEKSVNLLADCRYVLVSRIGRSAEQLLEAKGVKALTIPDFIEDALPKLIKAETTGK</sequence>
<dbReference type="SUPFAM" id="SSF53146">
    <property type="entry name" value="Nitrogenase accessory factor-like"/>
    <property type="match status" value="1"/>
</dbReference>
<evidence type="ECO:0000313" key="3">
    <source>
        <dbReference type="Proteomes" id="UP000007488"/>
    </source>
</evidence>
<dbReference type="HOGENOM" id="CLU_104194_3_2_9"/>
<dbReference type="AlphaFoldDB" id="F0SYG1"/>
<dbReference type="InterPro" id="IPR036105">
    <property type="entry name" value="DiNase_FeMo-co_biosyn_sf"/>
</dbReference>
<protein>
    <submittedName>
        <fullName evidence="2">Dinitrogenase iron-molybdenum cofactor biosynthesis protein</fullName>
    </submittedName>
</protein>
<accession>F0SYG1</accession>
<dbReference type="Gene3D" id="3.30.420.130">
    <property type="entry name" value="Dinitrogenase iron-molybdenum cofactor biosynthesis domain"/>
    <property type="match status" value="1"/>
</dbReference>
<dbReference type="PANTHER" id="PTHR33937:SF2">
    <property type="entry name" value="DINITROGENASE IRON-MOLYBDENUM COFACTOR BIOSYNTHESIS DOMAIN-CONTAINING PROTEIN"/>
    <property type="match status" value="1"/>
</dbReference>
<dbReference type="InterPro" id="IPR051840">
    <property type="entry name" value="NifX/NifY_domain"/>
</dbReference>
<dbReference type="RefSeq" id="WP_013625893.1">
    <property type="nucleotide sequence ID" value="NC_015172.1"/>
</dbReference>
<evidence type="ECO:0000259" key="1">
    <source>
        <dbReference type="Pfam" id="PF02579"/>
    </source>
</evidence>
<dbReference type="Proteomes" id="UP000007488">
    <property type="component" value="Chromosome"/>
</dbReference>
<dbReference type="EMBL" id="CP002547">
    <property type="protein sequence ID" value="ADY57073.1"/>
    <property type="molecule type" value="Genomic_DNA"/>
</dbReference>
<name>F0SYG1_SYNGF</name>
<organism evidence="2 3">
    <name type="scientific">Syntrophobotulus glycolicus (strain DSM 8271 / FlGlyR)</name>
    <dbReference type="NCBI Taxonomy" id="645991"/>
    <lineage>
        <taxon>Bacteria</taxon>
        <taxon>Bacillati</taxon>
        <taxon>Bacillota</taxon>
        <taxon>Clostridia</taxon>
        <taxon>Eubacteriales</taxon>
        <taxon>Desulfitobacteriaceae</taxon>
        <taxon>Syntrophobotulus</taxon>
    </lineage>
</organism>
<reference evidence="2 3" key="1">
    <citation type="journal article" date="2011" name="Stand. Genomic Sci.">
        <title>Complete genome sequence of Syntrophobotulus glycolicus type strain (FlGlyR).</title>
        <authorList>
            <person name="Han C."/>
            <person name="Mwirichia R."/>
            <person name="Chertkov O."/>
            <person name="Held B."/>
            <person name="Lapidus A."/>
            <person name="Nolan M."/>
            <person name="Lucas S."/>
            <person name="Hammon N."/>
            <person name="Deshpande S."/>
            <person name="Cheng J.F."/>
            <person name="Tapia R."/>
            <person name="Goodwin L."/>
            <person name="Pitluck S."/>
            <person name="Huntemann M."/>
            <person name="Liolios K."/>
            <person name="Ivanova N."/>
            <person name="Pagani I."/>
            <person name="Mavromatis K."/>
            <person name="Ovchinikova G."/>
            <person name="Pati A."/>
            <person name="Chen A."/>
            <person name="Palaniappan K."/>
            <person name="Land M."/>
            <person name="Hauser L."/>
            <person name="Brambilla E.M."/>
            <person name="Rohde M."/>
            <person name="Spring S."/>
            <person name="Sikorski J."/>
            <person name="Goker M."/>
            <person name="Woyke T."/>
            <person name="Bristow J."/>
            <person name="Eisen J.A."/>
            <person name="Markowitz V."/>
            <person name="Hugenholtz P."/>
            <person name="Kyrpides N.C."/>
            <person name="Klenk H.P."/>
            <person name="Detter J.C."/>
        </authorList>
    </citation>
    <scope>NUCLEOTIDE SEQUENCE [LARGE SCALE GENOMIC DNA]</scope>
    <source>
        <strain evidence="3">DSM 8271 / FlGlyR</strain>
    </source>
</reference>
<proteinExistence type="predicted"/>
<dbReference type="OrthoDB" id="280278at2"/>